<dbReference type="Proteomes" id="UP000267841">
    <property type="component" value="Unassembled WGS sequence"/>
</dbReference>
<accession>A0A497XPP2</accession>
<evidence type="ECO:0000313" key="2">
    <source>
        <dbReference type="EMBL" id="RLJ70858.1"/>
    </source>
</evidence>
<evidence type="ECO:0000313" key="3">
    <source>
        <dbReference type="Proteomes" id="UP000267841"/>
    </source>
</evidence>
<dbReference type="AlphaFoldDB" id="A0A497XPP2"/>
<dbReference type="Gene3D" id="3.40.50.2020">
    <property type="match status" value="1"/>
</dbReference>
<keyword evidence="3" id="KW-1185">Reference proteome</keyword>
<comment type="similarity">
    <text evidence="1">Belongs to the ComF/GntX family.</text>
</comment>
<sequence>MGRLFSLLGLSEDSCLICGGEIAHLEQGYVCEGCLMEIKPYHPFNYEKLGLISRYRVYGRYESTLAEVIRLIKFRSVKPLAYTLGERISGHLGDFLEEAKPDILTYVPVHSWRLWSRGFDHNRVLLEGAGVKYDSLLLRRKHSKPLAYYEREKRFVTVKDAFGVRKELADRVEGKKILVFDDVLTTGATSTTICELLLSLGAEDVFFYFLAKEG</sequence>
<gene>
    <name evidence="2" type="ORF">BCF55_1143</name>
</gene>
<reference evidence="2 3" key="1">
    <citation type="submission" date="2018-10" db="EMBL/GenBank/DDBJ databases">
        <title>Genomic Encyclopedia of Archaeal and Bacterial Type Strains, Phase II (KMG-II): from individual species to whole genera.</title>
        <authorList>
            <person name="Goeker M."/>
        </authorList>
    </citation>
    <scope>NUCLEOTIDE SEQUENCE [LARGE SCALE GENOMIC DNA]</scope>
    <source>
        <strain evidence="2 3">DSM 16510</strain>
    </source>
</reference>
<dbReference type="CDD" id="cd06223">
    <property type="entry name" value="PRTases_typeI"/>
    <property type="match status" value="1"/>
</dbReference>
<comment type="caution">
    <text evidence="2">The sequence shown here is derived from an EMBL/GenBank/DDBJ whole genome shotgun (WGS) entry which is preliminary data.</text>
</comment>
<dbReference type="EMBL" id="RCCJ01000001">
    <property type="protein sequence ID" value="RLJ70858.1"/>
    <property type="molecule type" value="Genomic_DNA"/>
</dbReference>
<dbReference type="PANTHER" id="PTHR47505:SF1">
    <property type="entry name" value="DNA UTILIZATION PROTEIN YHGH"/>
    <property type="match status" value="1"/>
</dbReference>
<dbReference type="PANTHER" id="PTHR47505">
    <property type="entry name" value="DNA UTILIZATION PROTEIN YHGH"/>
    <property type="match status" value="1"/>
</dbReference>
<dbReference type="SUPFAM" id="SSF53271">
    <property type="entry name" value="PRTase-like"/>
    <property type="match status" value="1"/>
</dbReference>
<organism evidence="2 3">
    <name type="scientific">Hydrogenivirga caldilitoris</name>
    <dbReference type="NCBI Taxonomy" id="246264"/>
    <lineage>
        <taxon>Bacteria</taxon>
        <taxon>Pseudomonadati</taxon>
        <taxon>Aquificota</taxon>
        <taxon>Aquificia</taxon>
        <taxon>Aquificales</taxon>
        <taxon>Aquificaceae</taxon>
        <taxon>Hydrogenivirga</taxon>
    </lineage>
</organism>
<name>A0A497XPP2_9AQUI</name>
<dbReference type="InterPro" id="IPR051910">
    <property type="entry name" value="ComF/GntX_DNA_util-trans"/>
</dbReference>
<dbReference type="InterPro" id="IPR000836">
    <property type="entry name" value="PRTase_dom"/>
</dbReference>
<proteinExistence type="inferred from homology"/>
<evidence type="ECO:0000256" key="1">
    <source>
        <dbReference type="ARBA" id="ARBA00008007"/>
    </source>
</evidence>
<dbReference type="InterPro" id="IPR029057">
    <property type="entry name" value="PRTase-like"/>
</dbReference>
<protein>
    <submittedName>
        <fullName evidence="2">ComF family protein</fullName>
    </submittedName>
</protein>